<evidence type="ECO:0000256" key="2">
    <source>
        <dbReference type="SAM" id="MobiDB-lite"/>
    </source>
</evidence>
<dbReference type="InterPro" id="IPR013784">
    <property type="entry name" value="Carb-bd-like_fold"/>
</dbReference>
<reference evidence="4" key="1">
    <citation type="submission" date="2024-05" db="EMBL/GenBank/DDBJ databases">
        <title>30 novel species of actinomycetes from the DSMZ collection.</title>
        <authorList>
            <person name="Nouioui I."/>
        </authorList>
    </citation>
    <scope>NUCLEOTIDE SEQUENCE</scope>
    <source>
        <strain evidence="4">DSM 3412</strain>
    </source>
</reference>
<dbReference type="EMBL" id="JAVRFJ010000022">
    <property type="protein sequence ID" value="MDT0570514.1"/>
    <property type="molecule type" value="Genomic_DNA"/>
</dbReference>
<dbReference type="PANTHER" id="PTHR34406">
    <property type="entry name" value="PROTEIN YCEI"/>
    <property type="match status" value="1"/>
</dbReference>
<organism evidence="4 5">
    <name type="scientific">Streptomyces gottesmaniae</name>
    <dbReference type="NCBI Taxonomy" id="3075518"/>
    <lineage>
        <taxon>Bacteria</taxon>
        <taxon>Bacillati</taxon>
        <taxon>Actinomycetota</taxon>
        <taxon>Actinomycetes</taxon>
        <taxon>Kitasatosporales</taxon>
        <taxon>Streptomycetaceae</taxon>
        <taxon>Streptomyces</taxon>
    </lineage>
</organism>
<dbReference type="SMART" id="SM00867">
    <property type="entry name" value="YceI"/>
    <property type="match status" value="1"/>
</dbReference>
<sequence>MAPTGRTGLTARIRTRDGWAVSHAVVTVTDMTGTQVLRAEADAEGDVHDPTPLAPGAYTVIVTAVGYTPMASTALVTDGGTSRSSEAESGGGRAEIGTVTLARLGGTELPPPGPWTVDPAHSTVAAVAQHLGISSVHGRFTDFTASIEIAPTPDEGTKSRVAAVIRAASIDTGNTVRDQHLRSADFLDVERHPEITYVSTGLTPVGPDRWTVHGELGMHGVVRPVDLDLAYLGTGADPWGGTRAAFRATAELRREDFAMNYNQVVQAGIAAIGTTLKVELDVQAVRGEALPQT</sequence>
<dbReference type="RefSeq" id="WP_033526715.1">
    <property type="nucleotide sequence ID" value="NZ_JAVRFJ010000022.1"/>
</dbReference>
<name>A0ABU2Z2M1_9ACTN</name>
<dbReference type="Gene3D" id="2.40.128.110">
    <property type="entry name" value="Lipid/polyisoprenoid-binding, YceI-like"/>
    <property type="match status" value="1"/>
</dbReference>
<evidence type="ECO:0000313" key="5">
    <source>
        <dbReference type="Proteomes" id="UP001180737"/>
    </source>
</evidence>
<proteinExistence type="inferred from homology"/>
<feature type="domain" description="Lipid/polyisoprenoid-binding YceI-like" evidence="3">
    <location>
        <begin position="114"/>
        <end position="285"/>
    </location>
</feature>
<feature type="region of interest" description="Disordered" evidence="2">
    <location>
        <begin position="76"/>
        <end position="95"/>
    </location>
</feature>
<evidence type="ECO:0000313" key="4">
    <source>
        <dbReference type="EMBL" id="MDT0570514.1"/>
    </source>
</evidence>
<gene>
    <name evidence="4" type="ORF">RM704_24115</name>
</gene>
<dbReference type="InterPro" id="IPR036761">
    <property type="entry name" value="TTHA0802/YceI-like_sf"/>
</dbReference>
<dbReference type="Pfam" id="PF04264">
    <property type="entry name" value="YceI"/>
    <property type="match status" value="1"/>
</dbReference>
<feature type="compositionally biased region" description="Low complexity" evidence="2">
    <location>
        <begin position="79"/>
        <end position="88"/>
    </location>
</feature>
<dbReference type="SUPFAM" id="SSF49452">
    <property type="entry name" value="Starch-binding domain-like"/>
    <property type="match status" value="1"/>
</dbReference>
<comment type="caution">
    <text evidence="4">The sequence shown here is derived from an EMBL/GenBank/DDBJ whole genome shotgun (WGS) entry which is preliminary data.</text>
</comment>
<keyword evidence="5" id="KW-1185">Reference proteome</keyword>
<evidence type="ECO:0000259" key="3">
    <source>
        <dbReference type="SMART" id="SM00867"/>
    </source>
</evidence>
<comment type="similarity">
    <text evidence="1">Belongs to the UPF0312 family.</text>
</comment>
<accession>A0ABU2Z2M1</accession>
<dbReference type="SUPFAM" id="SSF101874">
    <property type="entry name" value="YceI-like"/>
    <property type="match status" value="1"/>
</dbReference>
<dbReference type="InterPro" id="IPR007372">
    <property type="entry name" value="Lipid/polyisoprenoid-bd_YceI"/>
</dbReference>
<protein>
    <submittedName>
        <fullName evidence="4">YceI family protein</fullName>
    </submittedName>
</protein>
<dbReference type="Proteomes" id="UP001180737">
    <property type="component" value="Unassembled WGS sequence"/>
</dbReference>
<dbReference type="PANTHER" id="PTHR34406:SF1">
    <property type="entry name" value="PROTEIN YCEI"/>
    <property type="match status" value="1"/>
</dbReference>
<dbReference type="Gene3D" id="2.60.40.1120">
    <property type="entry name" value="Carboxypeptidase-like, regulatory domain"/>
    <property type="match status" value="1"/>
</dbReference>
<evidence type="ECO:0000256" key="1">
    <source>
        <dbReference type="ARBA" id="ARBA00008812"/>
    </source>
</evidence>